<dbReference type="EMBL" id="FRAS01000005">
    <property type="protein sequence ID" value="SHK71613.1"/>
    <property type="molecule type" value="Genomic_DNA"/>
</dbReference>
<feature type="transmembrane region" description="Helical" evidence="1">
    <location>
        <begin position="12"/>
        <end position="29"/>
    </location>
</feature>
<organism evidence="2 3">
    <name type="scientific">Hymenobacter psychrotolerans DSM 18569</name>
    <dbReference type="NCBI Taxonomy" id="1121959"/>
    <lineage>
        <taxon>Bacteria</taxon>
        <taxon>Pseudomonadati</taxon>
        <taxon>Bacteroidota</taxon>
        <taxon>Cytophagia</taxon>
        <taxon>Cytophagales</taxon>
        <taxon>Hymenobacteraceae</taxon>
        <taxon>Hymenobacter</taxon>
    </lineage>
</organism>
<keyword evidence="1" id="KW-0812">Transmembrane</keyword>
<accession>A0A1M6UR14</accession>
<dbReference type="STRING" id="1121959.SAMN02746009_01448"/>
<keyword evidence="3" id="KW-1185">Reference proteome</keyword>
<gene>
    <name evidence="2" type="ORF">SAMN02746009_01448</name>
</gene>
<reference evidence="3" key="1">
    <citation type="submission" date="2016-11" db="EMBL/GenBank/DDBJ databases">
        <authorList>
            <person name="Varghese N."/>
            <person name="Submissions S."/>
        </authorList>
    </citation>
    <scope>NUCLEOTIDE SEQUENCE [LARGE SCALE GENOMIC DNA]</scope>
    <source>
        <strain evidence="3">DSM 18569</strain>
    </source>
</reference>
<keyword evidence="1" id="KW-0472">Membrane</keyword>
<dbReference type="AlphaFoldDB" id="A0A1M6UR14"/>
<evidence type="ECO:0000313" key="3">
    <source>
        <dbReference type="Proteomes" id="UP000183947"/>
    </source>
</evidence>
<evidence type="ECO:0000313" key="2">
    <source>
        <dbReference type="EMBL" id="SHK71613.1"/>
    </source>
</evidence>
<protein>
    <submittedName>
        <fullName evidence="2">Uncharacterized protein</fullName>
    </submittedName>
</protein>
<proteinExistence type="predicted"/>
<dbReference type="RefSeq" id="WP_073282563.1">
    <property type="nucleotide sequence ID" value="NZ_FRAS01000005.1"/>
</dbReference>
<dbReference type="Proteomes" id="UP000183947">
    <property type="component" value="Unassembled WGS sequence"/>
</dbReference>
<keyword evidence="1" id="KW-1133">Transmembrane helix</keyword>
<dbReference type="OrthoDB" id="882192at2"/>
<evidence type="ECO:0000256" key="1">
    <source>
        <dbReference type="SAM" id="Phobius"/>
    </source>
</evidence>
<name>A0A1M6UR14_9BACT</name>
<sequence>MDVDSPILDNWGVVTSVVGGGVAVLLYFVKSWRDVEELKEHRRKQETQTSVLAEKVDSYHTAAVAREAKHQQAYELKLQEHRSEVLRELGVVRKEGADAVLRLNEKVDALDKLLTVMVERQNQLLDASRRQESRNERIDRVLWARSRDGPDE</sequence>